<keyword evidence="1" id="KW-0472">Membrane</keyword>
<feature type="transmembrane region" description="Helical" evidence="1">
    <location>
        <begin position="128"/>
        <end position="153"/>
    </location>
</feature>
<organism evidence="2 3">
    <name type="scientific">Granulicatella balaenopterae</name>
    <dbReference type="NCBI Taxonomy" id="137733"/>
    <lineage>
        <taxon>Bacteria</taxon>
        <taxon>Bacillati</taxon>
        <taxon>Bacillota</taxon>
        <taxon>Bacilli</taxon>
        <taxon>Lactobacillales</taxon>
        <taxon>Carnobacteriaceae</taxon>
        <taxon>Granulicatella</taxon>
    </lineage>
</organism>
<keyword evidence="1" id="KW-0812">Transmembrane</keyword>
<evidence type="ECO:0000313" key="3">
    <source>
        <dbReference type="Proteomes" id="UP000198556"/>
    </source>
</evidence>
<proteinExistence type="predicted"/>
<dbReference type="AlphaFoldDB" id="A0A1H9MBY1"/>
<evidence type="ECO:0000256" key="1">
    <source>
        <dbReference type="SAM" id="Phobius"/>
    </source>
</evidence>
<keyword evidence="1" id="KW-1133">Transmembrane helix</keyword>
<dbReference type="EMBL" id="FOGF01000026">
    <property type="protein sequence ID" value="SER21208.1"/>
    <property type="molecule type" value="Genomic_DNA"/>
</dbReference>
<name>A0A1H9MBY1_9LACT</name>
<feature type="transmembrane region" description="Helical" evidence="1">
    <location>
        <begin position="98"/>
        <end position="122"/>
    </location>
</feature>
<keyword evidence="3" id="KW-1185">Reference proteome</keyword>
<accession>A0A1H9MBY1</accession>
<reference evidence="2 3" key="1">
    <citation type="submission" date="2016-10" db="EMBL/GenBank/DDBJ databases">
        <authorList>
            <person name="de Groot N.N."/>
        </authorList>
    </citation>
    <scope>NUCLEOTIDE SEQUENCE [LARGE SCALE GENOMIC DNA]</scope>
    <source>
        <strain evidence="2 3">DSM 15827</strain>
    </source>
</reference>
<dbReference type="Proteomes" id="UP000198556">
    <property type="component" value="Unassembled WGS sequence"/>
</dbReference>
<protein>
    <submittedName>
        <fullName evidence="2">Uncharacterized protein</fullName>
    </submittedName>
</protein>
<feature type="transmembrane region" description="Helical" evidence="1">
    <location>
        <begin position="26"/>
        <end position="47"/>
    </location>
</feature>
<gene>
    <name evidence="2" type="ORF">SAMN05421767_1261</name>
</gene>
<evidence type="ECO:0000313" key="2">
    <source>
        <dbReference type="EMBL" id="SER21208.1"/>
    </source>
</evidence>
<feature type="transmembrane region" description="Helical" evidence="1">
    <location>
        <begin position="165"/>
        <end position="191"/>
    </location>
</feature>
<sequence>MNNFIKNNKVSMITKNFIQIYTKNGYGILSIRDTLIIILATIIFYYAGKSDALNIVNEVEATLLAILATVYGNDCIENDFFTEYHQTIEKESTNIERLIAANSVFFINIILNVISLTIIDIYFRGLSYGLACGLTMLCFLIFGLGICNLLMLYTCNRNMKLKVSLIICIFYFIFFYDISSIFLFLSTILAYGASLLLNKH</sequence>
<dbReference type="RefSeq" id="WP_089746978.1">
    <property type="nucleotide sequence ID" value="NZ_FOGF01000026.1"/>
</dbReference>